<protein>
    <submittedName>
        <fullName evidence="2">D-aminoacylase</fullName>
        <ecNumber evidence="2">3.5.1.-</ecNumber>
    </submittedName>
</protein>
<reference evidence="2 3" key="1">
    <citation type="submission" date="2024-07" db="EMBL/GenBank/DDBJ databases">
        <authorList>
            <person name="Thanompreechachai J."/>
            <person name="Duangmal K."/>
        </authorList>
    </citation>
    <scope>NUCLEOTIDE SEQUENCE [LARGE SCALE GENOMIC DNA]</scope>
    <source>
        <strain evidence="2 3">KCTC 19886</strain>
    </source>
</reference>
<dbReference type="Proteomes" id="UP001555826">
    <property type="component" value="Unassembled WGS sequence"/>
</dbReference>
<organism evidence="2 3">
    <name type="scientific">Kineococcus endophyticus</name>
    <dbReference type="NCBI Taxonomy" id="1181883"/>
    <lineage>
        <taxon>Bacteria</taxon>
        <taxon>Bacillati</taxon>
        <taxon>Actinomycetota</taxon>
        <taxon>Actinomycetes</taxon>
        <taxon>Kineosporiales</taxon>
        <taxon>Kineosporiaceae</taxon>
        <taxon>Kineococcus</taxon>
    </lineage>
</organism>
<dbReference type="PANTHER" id="PTHR11647:SF1">
    <property type="entry name" value="COLLAPSIN RESPONSE MEDIATOR PROTEIN"/>
    <property type="match status" value="1"/>
</dbReference>
<sequence>MNLLVRGATLVDGTGAPARRGDALVVDGRIAELGDVGTTAGARVLDATGLVLAPGFIDLHAHSDLAVLTDPEHLAKTTQGVTTEVVGQDGLSYAPVDDDALDVLREQLAGWNGVPDLAWDWRTVGEYLDRVDRGAAVNVAYLVPQGTVRTVVVGTEDRAATAAELVRMQDLVAAGMADGAFGMSSGLTYVPGMFADTAELVALCEVVARARGFYAPHQRSYGRGALEAYAEVVEVARRSGVALHLTHATMNFAVNAGRAGEFLALVDAALADGVDVTLDTYPYLPGSTTLAAVLPSWASTGGPAAVLARLEDPEALRRIRYALEVEGSDGCHGVVAEWGTLQVSGVRNPELSGLVGSTVADVAVVRGADPFDVFVDVLRRDRLGTTILQHVGHEENVRAIMQHPQHCGGSDGLLVGARPHPRAWGTFPHYLGHYVREEGVLGLEECVAHLTSRPARRLGLTDRGVLRPGAVADLVLFDPATVAAGATFEEPRRQAVGIPHVVVGGVPVVADGVRTGAVPGRALRHPTSVAAVAS</sequence>
<evidence type="ECO:0000313" key="3">
    <source>
        <dbReference type="Proteomes" id="UP001555826"/>
    </source>
</evidence>
<dbReference type="InterPro" id="IPR013108">
    <property type="entry name" value="Amidohydro_3"/>
</dbReference>
<accession>A0ABV3PBA3</accession>
<dbReference type="PANTHER" id="PTHR11647">
    <property type="entry name" value="HYDRANTOINASE/DIHYDROPYRIMIDINASE FAMILY MEMBER"/>
    <property type="match status" value="1"/>
</dbReference>
<dbReference type="EC" id="3.5.1.-" evidence="2"/>
<gene>
    <name evidence="2" type="ORF">AB1207_19295</name>
</gene>
<dbReference type="GO" id="GO:0016787">
    <property type="term" value="F:hydrolase activity"/>
    <property type="evidence" value="ECO:0007669"/>
    <property type="project" value="UniProtKB-KW"/>
</dbReference>
<dbReference type="InterPro" id="IPR032466">
    <property type="entry name" value="Metal_Hydrolase"/>
</dbReference>
<dbReference type="CDD" id="cd01297">
    <property type="entry name" value="D-aminoacylase"/>
    <property type="match status" value="1"/>
</dbReference>
<keyword evidence="2" id="KW-0378">Hydrolase</keyword>
<name>A0ABV3PBA3_9ACTN</name>
<dbReference type="InterPro" id="IPR050378">
    <property type="entry name" value="Metallo-dep_Hydrolases_sf"/>
</dbReference>
<dbReference type="RefSeq" id="WP_367640033.1">
    <property type="nucleotide sequence ID" value="NZ_JBFNQN010000014.1"/>
</dbReference>
<evidence type="ECO:0000259" key="1">
    <source>
        <dbReference type="Pfam" id="PF07969"/>
    </source>
</evidence>
<dbReference type="InterPro" id="IPR011059">
    <property type="entry name" value="Metal-dep_hydrolase_composite"/>
</dbReference>
<keyword evidence="3" id="KW-1185">Reference proteome</keyword>
<dbReference type="Pfam" id="PF07969">
    <property type="entry name" value="Amidohydro_3"/>
    <property type="match status" value="1"/>
</dbReference>
<feature type="domain" description="Amidohydrolase 3" evidence="1">
    <location>
        <begin position="43"/>
        <end position="509"/>
    </location>
</feature>
<dbReference type="SUPFAM" id="SSF51556">
    <property type="entry name" value="Metallo-dependent hydrolases"/>
    <property type="match status" value="1"/>
</dbReference>
<dbReference type="EMBL" id="JBFNQN010000014">
    <property type="protein sequence ID" value="MEW9266900.1"/>
    <property type="molecule type" value="Genomic_DNA"/>
</dbReference>
<comment type="caution">
    <text evidence="2">The sequence shown here is derived from an EMBL/GenBank/DDBJ whole genome shotgun (WGS) entry which is preliminary data.</text>
</comment>
<evidence type="ECO:0000313" key="2">
    <source>
        <dbReference type="EMBL" id="MEW9266900.1"/>
    </source>
</evidence>
<proteinExistence type="predicted"/>
<dbReference type="SUPFAM" id="SSF51338">
    <property type="entry name" value="Composite domain of metallo-dependent hydrolases"/>
    <property type="match status" value="1"/>
</dbReference>
<dbReference type="Gene3D" id="3.20.20.140">
    <property type="entry name" value="Metal-dependent hydrolases"/>
    <property type="match status" value="2"/>
</dbReference>